<feature type="domain" description="Cationic amino acid transporter C-terminal" evidence="2">
    <location>
        <begin position="17"/>
        <end position="52"/>
    </location>
</feature>
<keyword evidence="4" id="KW-1185">Reference proteome</keyword>
<proteinExistence type="predicted"/>
<evidence type="ECO:0000259" key="2">
    <source>
        <dbReference type="Pfam" id="PF13906"/>
    </source>
</evidence>
<comment type="caution">
    <text evidence="3">The sequence shown here is derived from an EMBL/GenBank/DDBJ whole genome shotgun (WGS) entry which is preliminary data.</text>
</comment>
<keyword evidence="1" id="KW-0472">Membrane</keyword>
<dbReference type="Pfam" id="PF13906">
    <property type="entry name" value="AA_permease_C"/>
    <property type="match status" value="1"/>
</dbReference>
<dbReference type="InterPro" id="IPR029485">
    <property type="entry name" value="CAT_C"/>
</dbReference>
<gene>
    <name evidence="3" type="ORF">GCM10010276_30080</name>
</gene>
<name>A0ABP5Z0A0_STRLO</name>
<accession>A0ABP5Z0A0</accession>
<dbReference type="Proteomes" id="UP001501777">
    <property type="component" value="Unassembled WGS sequence"/>
</dbReference>
<keyword evidence="1" id="KW-1133">Transmembrane helix</keyword>
<reference evidence="4" key="1">
    <citation type="journal article" date="2019" name="Int. J. Syst. Evol. Microbiol.">
        <title>The Global Catalogue of Microorganisms (GCM) 10K type strain sequencing project: providing services to taxonomists for standard genome sequencing and annotation.</title>
        <authorList>
            <consortium name="The Broad Institute Genomics Platform"/>
            <consortium name="The Broad Institute Genome Sequencing Center for Infectious Disease"/>
            <person name="Wu L."/>
            <person name="Ma J."/>
        </authorList>
    </citation>
    <scope>NUCLEOTIDE SEQUENCE [LARGE SCALE GENOMIC DNA]</scope>
    <source>
        <strain evidence="4">JCM 4395</strain>
    </source>
</reference>
<organism evidence="3 4">
    <name type="scientific">Streptomyces longisporus</name>
    <dbReference type="NCBI Taxonomy" id="1948"/>
    <lineage>
        <taxon>Bacteria</taxon>
        <taxon>Bacillati</taxon>
        <taxon>Actinomycetota</taxon>
        <taxon>Actinomycetes</taxon>
        <taxon>Kitasatosporales</taxon>
        <taxon>Streptomycetaceae</taxon>
        <taxon>Streptomyces</taxon>
    </lineage>
</organism>
<evidence type="ECO:0000313" key="3">
    <source>
        <dbReference type="EMBL" id="GAA2489211.1"/>
    </source>
</evidence>
<evidence type="ECO:0000256" key="1">
    <source>
        <dbReference type="SAM" id="Phobius"/>
    </source>
</evidence>
<feature type="transmembrane region" description="Helical" evidence="1">
    <location>
        <begin position="21"/>
        <end position="38"/>
    </location>
</feature>
<dbReference type="EMBL" id="BAAASG010000007">
    <property type="protein sequence ID" value="GAA2489211.1"/>
    <property type="molecule type" value="Genomic_DNA"/>
</dbReference>
<keyword evidence="1" id="KW-0812">Transmembrane</keyword>
<protein>
    <recommendedName>
        <fullName evidence="2">Cationic amino acid transporter C-terminal domain-containing protein</fullName>
    </recommendedName>
</protein>
<evidence type="ECO:0000313" key="4">
    <source>
        <dbReference type="Proteomes" id="UP001501777"/>
    </source>
</evidence>
<sequence length="54" mass="6517">MRPGRVRYRRPELPHTFRTPWMPFVPVLGVVAPIWLITCPQWQTWVRFAVWAGR</sequence>